<feature type="compositionally biased region" description="Low complexity" evidence="3">
    <location>
        <begin position="105"/>
        <end position="116"/>
    </location>
</feature>
<feature type="compositionally biased region" description="Acidic residues" evidence="3">
    <location>
        <begin position="132"/>
        <end position="141"/>
    </location>
</feature>
<dbReference type="GO" id="GO:0009295">
    <property type="term" value="C:nucleoid"/>
    <property type="evidence" value="ECO:0007669"/>
    <property type="project" value="TreeGrafter"/>
</dbReference>
<dbReference type="GO" id="GO:0003697">
    <property type="term" value="F:single-stranded DNA binding"/>
    <property type="evidence" value="ECO:0007669"/>
    <property type="project" value="InterPro"/>
</dbReference>
<evidence type="ECO:0000256" key="2">
    <source>
        <dbReference type="PROSITE-ProRule" id="PRU00252"/>
    </source>
</evidence>
<dbReference type="NCBIfam" id="TIGR00621">
    <property type="entry name" value="ssb"/>
    <property type="match status" value="1"/>
</dbReference>
<dbReference type="PROSITE" id="PS50935">
    <property type="entry name" value="SSB"/>
    <property type="match status" value="1"/>
</dbReference>
<keyword evidence="1 2" id="KW-0238">DNA-binding</keyword>
<evidence type="ECO:0000313" key="4">
    <source>
        <dbReference type="EMBL" id="DAF91022.1"/>
    </source>
</evidence>
<accession>A0A8S5U9G7</accession>
<dbReference type="EMBL" id="BK016043">
    <property type="protein sequence ID" value="DAF91022.1"/>
    <property type="molecule type" value="Genomic_DNA"/>
</dbReference>
<name>A0A8S5U9G7_9CAUD</name>
<evidence type="ECO:0000256" key="3">
    <source>
        <dbReference type="SAM" id="MobiDB-lite"/>
    </source>
</evidence>
<dbReference type="HAMAP" id="MF_00984">
    <property type="entry name" value="SSB"/>
    <property type="match status" value="1"/>
</dbReference>
<dbReference type="InterPro" id="IPR012340">
    <property type="entry name" value="NA-bd_OB-fold"/>
</dbReference>
<proteinExistence type="inferred from homology"/>
<organism evidence="4">
    <name type="scientific">Myoviridae sp. ct9Uc11</name>
    <dbReference type="NCBI Taxonomy" id="2825042"/>
    <lineage>
        <taxon>Viruses</taxon>
        <taxon>Duplodnaviria</taxon>
        <taxon>Heunggongvirae</taxon>
        <taxon>Uroviricota</taxon>
        <taxon>Caudoviricetes</taxon>
    </lineage>
</organism>
<dbReference type="PANTHER" id="PTHR10302">
    <property type="entry name" value="SINGLE-STRANDED DNA-BINDING PROTEIN"/>
    <property type="match status" value="1"/>
</dbReference>
<dbReference type="PANTHER" id="PTHR10302:SF27">
    <property type="entry name" value="SINGLE-STRANDED DNA-BINDING PROTEIN"/>
    <property type="match status" value="1"/>
</dbReference>
<dbReference type="CDD" id="cd04496">
    <property type="entry name" value="SSB_OBF"/>
    <property type="match status" value="1"/>
</dbReference>
<reference evidence="4" key="1">
    <citation type="journal article" date="2021" name="Proc. Natl. Acad. Sci. U.S.A.">
        <title>A Catalog of Tens of Thousands of Viruses from Human Metagenomes Reveals Hidden Associations with Chronic Diseases.</title>
        <authorList>
            <person name="Tisza M.J."/>
            <person name="Buck C.B."/>
        </authorList>
    </citation>
    <scope>NUCLEOTIDE SEQUENCE</scope>
    <source>
        <strain evidence="4">Ct9Uc11</strain>
    </source>
</reference>
<evidence type="ECO:0000256" key="1">
    <source>
        <dbReference type="ARBA" id="ARBA00023125"/>
    </source>
</evidence>
<dbReference type="GO" id="GO:0006260">
    <property type="term" value="P:DNA replication"/>
    <property type="evidence" value="ECO:0007669"/>
    <property type="project" value="InterPro"/>
</dbReference>
<dbReference type="SUPFAM" id="SSF50249">
    <property type="entry name" value="Nucleic acid-binding proteins"/>
    <property type="match status" value="1"/>
</dbReference>
<dbReference type="InterPro" id="IPR011344">
    <property type="entry name" value="ssDNA-bd"/>
</dbReference>
<feature type="region of interest" description="Disordered" evidence="3">
    <location>
        <begin position="105"/>
        <end position="141"/>
    </location>
</feature>
<dbReference type="InterPro" id="IPR000424">
    <property type="entry name" value="Primosome_PriB/ssb"/>
</dbReference>
<dbReference type="Pfam" id="PF00436">
    <property type="entry name" value="SSB"/>
    <property type="match status" value="1"/>
</dbReference>
<dbReference type="Gene3D" id="2.40.50.140">
    <property type="entry name" value="Nucleic acid-binding proteins"/>
    <property type="match status" value="1"/>
</dbReference>
<protein>
    <submittedName>
        <fullName evidence="4">Single strand binding protein</fullName>
    </submittedName>
</protein>
<sequence length="141" mass="15489">MYNKVIMIGRLVADPEMRTTPGGDQVAGYRIAVDRSGGKGKDRKTDFFSVNAWGPQAEFVCKYFAKGRLIGLEGQLRTREYTDKNDNKRIAFEIRADRQFFTESKASAEKSGGSAAPVDAALPPAGTNDYAEIGDDDDLPF</sequence>